<dbReference type="Proteomes" id="UP000030008">
    <property type="component" value="Unassembled WGS sequence"/>
</dbReference>
<protein>
    <submittedName>
        <fullName evidence="1">Uncharacterized protein</fullName>
    </submittedName>
</protein>
<dbReference type="AlphaFoldDB" id="A0A099I913"/>
<evidence type="ECO:0000313" key="2">
    <source>
        <dbReference type="Proteomes" id="UP000030008"/>
    </source>
</evidence>
<dbReference type="RefSeq" id="WP_008727629.1">
    <property type="nucleotide sequence ID" value="NZ_JQIF01000023.1"/>
</dbReference>
<comment type="caution">
    <text evidence="1">The sequence shown here is derived from an EMBL/GenBank/DDBJ whole genome shotgun (WGS) entry which is preliminary data.</text>
</comment>
<reference evidence="1 2" key="1">
    <citation type="submission" date="2014-08" db="EMBL/GenBank/DDBJ databases">
        <title>Clostridium innocuum, an unnegligible vancomycin-resistant pathogen causing extra-intestinal infections.</title>
        <authorList>
            <person name="Feng Y."/>
            <person name="Chiu C.-H."/>
        </authorList>
    </citation>
    <scope>NUCLEOTIDE SEQUENCE [LARGE SCALE GENOMIC DNA]</scope>
    <source>
        <strain evidence="1 2">AN88</strain>
    </source>
</reference>
<evidence type="ECO:0000313" key="1">
    <source>
        <dbReference type="EMBL" id="KGJ54076.1"/>
    </source>
</evidence>
<name>A0A099I913_CLOIN</name>
<gene>
    <name evidence="1" type="ORF">CIAN88_05910</name>
</gene>
<sequence>MELLKRVRDALLTITEDPYHSEAENKGNRYIVWQEDSEGESLYVDDRHEITVISGTVDLFTKQEYDPWMKEIPKALEDADIACHMESIQYEEKTGYTHYEWRFEVS</sequence>
<organism evidence="1 2">
    <name type="scientific">Clostridium innocuum</name>
    <dbReference type="NCBI Taxonomy" id="1522"/>
    <lineage>
        <taxon>Bacteria</taxon>
        <taxon>Bacillati</taxon>
        <taxon>Bacillota</taxon>
        <taxon>Clostridia</taxon>
        <taxon>Eubacteriales</taxon>
        <taxon>Clostridiaceae</taxon>
        <taxon>Clostridium</taxon>
    </lineage>
</organism>
<accession>A0A099I913</accession>
<dbReference type="EMBL" id="JQIF01000023">
    <property type="protein sequence ID" value="KGJ54076.1"/>
    <property type="molecule type" value="Genomic_DNA"/>
</dbReference>
<proteinExistence type="predicted"/>